<evidence type="ECO:0000256" key="1">
    <source>
        <dbReference type="SAM" id="Coils"/>
    </source>
</evidence>
<feature type="coiled-coil region" evidence="1">
    <location>
        <begin position="137"/>
        <end position="186"/>
    </location>
</feature>
<proteinExistence type="predicted"/>
<gene>
    <name evidence="3" type="ORF">GCM10011320_38710</name>
</gene>
<dbReference type="AlphaFoldDB" id="A0A917NTV7"/>
<keyword evidence="2" id="KW-0812">Transmembrane</keyword>
<keyword evidence="2" id="KW-0472">Membrane</keyword>
<keyword evidence="2" id="KW-1133">Transmembrane helix</keyword>
<name>A0A917NTV7_9PROT</name>
<dbReference type="RefSeq" id="WP_188969679.1">
    <property type="nucleotide sequence ID" value="NZ_BMKW01000009.1"/>
</dbReference>
<feature type="transmembrane region" description="Helical" evidence="2">
    <location>
        <begin position="12"/>
        <end position="36"/>
    </location>
</feature>
<evidence type="ECO:0000313" key="3">
    <source>
        <dbReference type="EMBL" id="GGJ27694.1"/>
    </source>
</evidence>
<reference evidence="3" key="2">
    <citation type="submission" date="2020-09" db="EMBL/GenBank/DDBJ databases">
        <authorList>
            <person name="Sun Q."/>
            <person name="Zhou Y."/>
        </authorList>
    </citation>
    <scope>NUCLEOTIDE SEQUENCE</scope>
    <source>
        <strain evidence="3">CGMCC 1.3617</strain>
    </source>
</reference>
<evidence type="ECO:0000256" key="2">
    <source>
        <dbReference type="SAM" id="Phobius"/>
    </source>
</evidence>
<evidence type="ECO:0000313" key="4">
    <source>
        <dbReference type="Proteomes" id="UP000661507"/>
    </source>
</evidence>
<accession>A0A917NTV7</accession>
<dbReference type="EMBL" id="BMKW01000009">
    <property type="protein sequence ID" value="GGJ27694.1"/>
    <property type="molecule type" value="Genomic_DNA"/>
</dbReference>
<protein>
    <submittedName>
        <fullName evidence="3">Uncharacterized protein</fullName>
    </submittedName>
</protein>
<keyword evidence="1" id="KW-0175">Coiled coil</keyword>
<organism evidence="3 4">
    <name type="scientific">Neoroseomonas lacus</name>
    <dbReference type="NCBI Taxonomy" id="287609"/>
    <lineage>
        <taxon>Bacteria</taxon>
        <taxon>Pseudomonadati</taxon>
        <taxon>Pseudomonadota</taxon>
        <taxon>Alphaproteobacteria</taxon>
        <taxon>Acetobacterales</taxon>
        <taxon>Acetobacteraceae</taxon>
        <taxon>Neoroseomonas</taxon>
    </lineage>
</organism>
<sequence>MTETPTPPIRRILDPAALPLLAGGVVLVMAAAWLWVTPRPAPPQNPDTAAIAALEARLAALELRRGPSLAPIEQRLAALEARPAPDLSGIEQRLAAIPAPPDLRPFEGRVAAAEARASQALERPIPDPASFAPRAAVEGLTNRADRLSERLDAVAARQQAADAEAIRRTEDLARGMNERLATAERTEAERITAATTGLESRLRGAESALATRLAALEAAQARVAAVESRATRLAAFDALRLRLDAGQPLGPALALLPAAPEALTRYASAAPPTEASLRLSFEAAARAGRAASEPAREGQGMLDSAVTRLSGLVTVRRGDQVVWGDAAAAEIEGARRALEAGDVDAAVARIDHLPPAARAAMADWVAQARALGAARAALATLAAG</sequence>
<comment type="caution">
    <text evidence="3">The sequence shown here is derived from an EMBL/GenBank/DDBJ whole genome shotgun (WGS) entry which is preliminary data.</text>
</comment>
<dbReference type="Proteomes" id="UP000661507">
    <property type="component" value="Unassembled WGS sequence"/>
</dbReference>
<keyword evidence="4" id="KW-1185">Reference proteome</keyword>
<reference evidence="3" key="1">
    <citation type="journal article" date="2014" name="Int. J. Syst. Evol. Microbiol.">
        <title>Complete genome sequence of Corynebacterium casei LMG S-19264T (=DSM 44701T), isolated from a smear-ripened cheese.</title>
        <authorList>
            <consortium name="US DOE Joint Genome Institute (JGI-PGF)"/>
            <person name="Walter F."/>
            <person name="Albersmeier A."/>
            <person name="Kalinowski J."/>
            <person name="Ruckert C."/>
        </authorList>
    </citation>
    <scope>NUCLEOTIDE SEQUENCE</scope>
    <source>
        <strain evidence="3">CGMCC 1.3617</strain>
    </source>
</reference>